<accession>A0AAU1UKA9</accession>
<sequence length="146" mass="15776">MTDQPPGPRPRTDAPDRRDPDPWADRYDEEAGPLVRLYAMTAGRARTDNGAERVDLMAIVRSTDATPRGPIPPEQRSLLAQCAQGPCPVADLASDSGLPLGVVRVLLGDLTAQGLIRITPPEYTAARKEPPSPHLLREVINGLRAL</sequence>
<organism evidence="2">
    <name type="scientific">Streptomyces sp. NBC_00119</name>
    <dbReference type="NCBI Taxonomy" id="2975659"/>
    <lineage>
        <taxon>Bacteria</taxon>
        <taxon>Bacillati</taxon>
        <taxon>Actinomycetota</taxon>
        <taxon>Actinomycetes</taxon>
        <taxon>Kitasatosporales</taxon>
        <taxon>Streptomycetaceae</taxon>
        <taxon>Streptomyces</taxon>
    </lineage>
</organism>
<dbReference type="EMBL" id="CP108195">
    <property type="protein sequence ID" value="WTS17677.1"/>
    <property type="molecule type" value="Genomic_DNA"/>
</dbReference>
<evidence type="ECO:0000313" key="2">
    <source>
        <dbReference type="EMBL" id="WTS17677.1"/>
    </source>
</evidence>
<proteinExistence type="predicted"/>
<dbReference type="InterPro" id="IPR007995">
    <property type="entry name" value="DUF742"/>
</dbReference>
<feature type="region of interest" description="Disordered" evidence="1">
    <location>
        <begin position="1"/>
        <end position="30"/>
    </location>
</feature>
<reference evidence="2" key="1">
    <citation type="submission" date="2022-10" db="EMBL/GenBank/DDBJ databases">
        <title>The complete genomes of actinobacterial strains from the NBC collection.</title>
        <authorList>
            <person name="Joergensen T.S."/>
            <person name="Alvarez Arevalo M."/>
            <person name="Sterndorff E.B."/>
            <person name="Faurdal D."/>
            <person name="Vuksanovic O."/>
            <person name="Mourched A.-S."/>
            <person name="Charusanti P."/>
            <person name="Shaw S."/>
            <person name="Blin K."/>
            <person name="Weber T."/>
        </authorList>
    </citation>
    <scope>NUCLEOTIDE SEQUENCE</scope>
    <source>
        <strain evidence="2">NBC_00119</strain>
    </source>
</reference>
<dbReference type="PANTHER" id="PTHR36221">
    <property type="entry name" value="DUF742 DOMAIN-CONTAINING PROTEIN"/>
    <property type="match status" value="1"/>
</dbReference>
<dbReference type="PANTHER" id="PTHR36221:SF1">
    <property type="entry name" value="DUF742 DOMAIN-CONTAINING PROTEIN"/>
    <property type="match status" value="1"/>
</dbReference>
<protein>
    <submittedName>
        <fullName evidence="2">DUF742 domain-containing protein</fullName>
    </submittedName>
</protein>
<dbReference type="AlphaFoldDB" id="A0AAU1UKA9"/>
<evidence type="ECO:0000256" key="1">
    <source>
        <dbReference type="SAM" id="MobiDB-lite"/>
    </source>
</evidence>
<gene>
    <name evidence="2" type="ORF">OHU69_45625</name>
</gene>
<name>A0AAU1UKA9_9ACTN</name>
<dbReference type="Pfam" id="PF05331">
    <property type="entry name" value="DUF742"/>
    <property type="match status" value="1"/>
</dbReference>
<feature type="compositionally biased region" description="Basic and acidic residues" evidence="1">
    <location>
        <begin position="10"/>
        <end position="26"/>
    </location>
</feature>